<dbReference type="GO" id="GO:0005509">
    <property type="term" value="F:calcium ion binding"/>
    <property type="evidence" value="ECO:0007669"/>
    <property type="project" value="InterPro"/>
</dbReference>
<dbReference type="Proteomes" id="UP000275865">
    <property type="component" value="Unassembled WGS sequence"/>
</dbReference>
<name>A0A3A9XTN6_9ACTN</name>
<proteinExistence type="predicted"/>
<feature type="compositionally biased region" description="Pro residues" evidence="1">
    <location>
        <begin position="88"/>
        <end position="98"/>
    </location>
</feature>
<dbReference type="SUPFAM" id="SSF103647">
    <property type="entry name" value="TSP type-3 repeat"/>
    <property type="match status" value="1"/>
</dbReference>
<dbReference type="EMBL" id="RAZT01000014">
    <property type="protein sequence ID" value="RKN28595.1"/>
    <property type="molecule type" value="Genomic_DNA"/>
</dbReference>
<dbReference type="InterPro" id="IPR028974">
    <property type="entry name" value="TSP_type-3_rpt"/>
</dbReference>
<evidence type="ECO:0000313" key="5">
    <source>
        <dbReference type="Proteomes" id="UP000275865"/>
    </source>
</evidence>
<feature type="region of interest" description="Disordered" evidence="1">
    <location>
        <begin position="1"/>
        <end position="21"/>
    </location>
</feature>
<feature type="region of interest" description="Disordered" evidence="1">
    <location>
        <begin position="74"/>
        <end position="98"/>
    </location>
</feature>
<protein>
    <submittedName>
        <fullName evidence="3">Uncharacterized protein</fullName>
    </submittedName>
</protein>
<reference evidence="4 5" key="1">
    <citation type="submission" date="2018-09" db="EMBL/GenBank/DDBJ databases">
        <title>Micromonospora sp. nov. MS1-9, isolated from a root of Musa sp.</title>
        <authorList>
            <person name="Kuncharoen N."/>
            <person name="Kudo T."/>
            <person name="Ohkuma M."/>
            <person name="Yuki M."/>
            <person name="Tanasupawat S."/>
        </authorList>
    </citation>
    <scope>NUCLEOTIDE SEQUENCE [LARGE SCALE GENOMIC DNA]</scope>
    <source>
        <strain evidence="3 5">MS1-9</strain>
        <strain evidence="2 4">NGC1-4</strain>
    </source>
</reference>
<sequence length="98" mass="10445">MTEATKGVADAETTETVETRGNERVDLLRADTNNDGRTDVWVADTDGDGKADLFQFDTDHDGAVDVTMVDLDEDGTPDEIVDGDGGIPPEPLPPTVQV</sequence>
<evidence type="ECO:0000313" key="4">
    <source>
        <dbReference type="Proteomes" id="UP000271548"/>
    </source>
</evidence>
<keyword evidence="4" id="KW-1185">Reference proteome</keyword>
<evidence type="ECO:0000256" key="1">
    <source>
        <dbReference type="SAM" id="MobiDB-lite"/>
    </source>
</evidence>
<evidence type="ECO:0000313" key="3">
    <source>
        <dbReference type="EMBL" id="RKN28595.1"/>
    </source>
</evidence>
<dbReference type="EMBL" id="RAZS01000001">
    <property type="protein sequence ID" value="RKN24202.1"/>
    <property type="molecule type" value="Genomic_DNA"/>
</dbReference>
<dbReference type="OrthoDB" id="3387932at2"/>
<organism evidence="3 5">
    <name type="scientific">Micromonospora musae</name>
    <dbReference type="NCBI Taxonomy" id="1894970"/>
    <lineage>
        <taxon>Bacteria</taxon>
        <taxon>Bacillati</taxon>
        <taxon>Actinomycetota</taxon>
        <taxon>Actinomycetes</taxon>
        <taxon>Micromonosporales</taxon>
        <taxon>Micromonosporaceae</taxon>
        <taxon>Micromonospora</taxon>
    </lineage>
</organism>
<dbReference type="RefSeq" id="WP_120673879.1">
    <property type="nucleotide sequence ID" value="NZ_RAZS01000001.1"/>
</dbReference>
<accession>A0A3A9XTN6</accession>
<evidence type="ECO:0000313" key="2">
    <source>
        <dbReference type="EMBL" id="RKN24202.1"/>
    </source>
</evidence>
<gene>
    <name evidence="3" type="ORF">D7044_25540</name>
    <name evidence="2" type="ORF">D7147_04285</name>
</gene>
<comment type="caution">
    <text evidence="3">The sequence shown here is derived from an EMBL/GenBank/DDBJ whole genome shotgun (WGS) entry which is preliminary data.</text>
</comment>
<dbReference type="Proteomes" id="UP000271548">
    <property type="component" value="Unassembled WGS sequence"/>
</dbReference>
<dbReference type="AlphaFoldDB" id="A0A3A9XTN6"/>